<dbReference type="GO" id="GO:0009395">
    <property type="term" value="P:phospholipid catabolic process"/>
    <property type="evidence" value="ECO:0007669"/>
    <property type="project" value="TreeGrafter"/>
</dbReference>
<dbReference type="FunFam" id="3.40.720.10:FF:000064">
    <property type="entry name" value="Probable acid phosphatase Pho610"/>
    <property type="match status" value="1"/>
</dbReference>
<keyword evidence="5" id="KW-1185">Reference proteome</keyword>
<keyword evidence="3" id="KW-0732">Signal</keyword>
<dbReference type="AlphaFoldDB" id="A0A6H0XR45"/>
<evidence type="ECO:0000256" key="3">
    <source>
        <dbReference type="SAM" id="SignalP"/>
    </source>
</evidence>
<accession>A0A6H0XR45</accession>
<dbReference type="EMBL" id="CP051140">
    <property type="protein sequence ID" value="QIW97241.1"/>
    <property type="molecule type" value="Genomic_DNA"/>
</dbReference>
<reference evidence="4 5" key="1">
    <citation type="journal article" date="2016" name="Sci. Rep.">
        <title>Peltaster fructicola genome reveals evolution from an invasive phytopathogen to an ectophytic parasite.</title>
        <authorList>
            <person name="Xu C."/>
            <person name="Chen H."/>
            <person name="Gleason M.L."/>
            <person name="Xu J.R."/>
            <person name="Liu H."/>
            <person name="Zhang R."/>
            <person name="Sun G."/>
        </authorList>
    </citation>
    <scope>NUCLEOTIDE SEQUENCE [LARGE SCALE GENOMIC DNA]</scope>
    <source>
        <strain evidence="4 5">LNHT1506</strain>
    </source>
</reference>
<protein>
    <recommendedName>
        <fullName evidence="6">Acid phosphatase</fullName>
    </recommendedName>
</protein>
<dbReference type="Pfam" id="PF04185">
    <property type="entry name" value="Phosphoesterase"/>
    <property type="match status" value="1"/>
</dbReference>
<dbReference type="InterPro" id="IPR007312">
    <property type="entry name" value="Phosphoesterase"/>
</dbReference>
<name>A0A6H0XR45_9PEZI</name>
<evidence type="ECO:0000313" key="5">
    <source>
        <dbReference type="Proteomes" id="UP000503462"/>
    </source>
</evidence>
<feature type="chain" id="PRO_5026266741" description="Acid phosphatase" evidence="3">
    <location>
        <begin position="20"/>
        <end position="432"/>
    </location>
</feature>
<organism evidence="4 5">
    <name type="scientific">Peltaster fructicola</name>
    <dbReference type="NCBI Taxonomy" id="286661"/>
    <lineage>
        <taxon>Eukaryota</taxon>
        <taxon>Fungi</taxon>
        <taxon>Dikarya</taxon>
        <taxon>Ascomycota</taxon>
        <taxon>Pezizomycotina</taxon>
        <taxon>Dothideomycetes</taxon>
        <taxon>Dothideomycetes incertae sedis</taxon>
        <taxon>Peltaster</taxon>
    </lineage>
</organism>
<evidence type="ECO:0000256" key="1">
    <source>
        <dbReference type="ARBA" id="ARBA00022801"/>
    </source>
</evidence>
<feature type="signal peptide" evidence="3">
    <location>
        <begin position="1"/>
        <end position="19"/>
    </location>
</feature>
<dbReference type="PANTHER" id="PTHR31956">
    <property type="entry name" value="NON-SPECIFIC PHOSPHOLIPASE C4-RELATED"/>
    <property type="match status" value="1"/>
</dbReference>
<dbReference type="PANTHER" id="PTHR31956:SF15">
    <property type="entry name" value="ACID PHOSPHATASE PHOA"/>
    <property type="match status" value="1"/>
</dbReference>
<dbReference type="GO" id="GO:0016788">
    <property type="term" value="F:hydrolase activity, acting on ester bonds"/>
    <property type="evidence" value="ECO:0007669"/>
    <property type="project" value="InterPro"/>
</dbReference>
<dbReference type="InterPro" id="IPR017850">
    <property type="entry name" value="Alkaline_phosphatase_core_sf"/>
</dbReference>
<evidence type="ECO:0000256" key="2">
    <source>
        <dbReference type="SAM" id="MobiDB-lite"/>
    </source>
</evidence>
<feature type="region of interest" description="Disordered" evidence="2">
    <location>
        <begin position="409"/>
        <end position="432"/>
    </location>
</feature>
<sequence length="432" mass="47331">MKAALLSTLALMGQALAAANPTATSASDVFAAQATAVTSHKFSHVDGAVFDRFVTIWLENTDYDKAAADPDLAWLAQKGITLSNYYGVTHPSEPNYVASIGGDYFGIDNDNFNQVDQSVFSVVDLLEDKSIEWATYQEDMPYSGYQGMAWVNQNTKANDYVRKHHPTIIYNRNITPERLAKQKNLTEFYTDLKADKLPQWMFITPNMTSDGHDTSVTTAGSWTRDFLTPLLNDPKSNFWKRTLVLITFDETHTYTLGNRVYSILLGDAVPSDLVGTTDSKFYNHYSEISTVEANWGLHTLGRWDTGANVFSNVAAETGDVYRPYDAVTSSSETVFLNSSTPGPFNSVAANVQTYNAPNLCIVSPDTGRTVLPAIKKAWANSTQTVYTDSVQIPDGSHVAKAFTMSCNSNGGRGQDGDDGDDGDDCDGDDGDY</sequence>
<dbReference type="Proteomes" id="UP000503462">
    <property type="component" value="Chromosome 2"/>
</dbReference>
<feature type="compositionally biased region" description="Acidic residues" evidence="2">
    <location>
        <begin position="416"/>
        <end position="432"/>
    </location>
</feature>
<evidence type="ECO:0000313" key="4">
    <source>
        <dbReference type="EMBL" id="QIW97241.1"/>
    </source>
</evidence>
<evidence type="ECO:0008006" key="6">
    <source>
        <dbReference type="Google" id="ProtNLM"/>
    </source>
</evidence>
<keyword evidence="1" id="KW-0378">Hydrolase</keyword>
<dbReference type="Gene3D" id="3.40.720.10">
    <property type="entry name" value="Alkaline Phosphatase, subunit A"/>
    <property type="match status" value="1"/>
</dbReference>
<proteinExistence type="predicted"/>
<dbReference type="OrthoDB" id="5135119at2759"/>
<gene>
    <name evidence="4" type="ORF">AMS68_002759</name>
</gene>